<feature type="transmembrane region" description="Helical" evidence="12">
    <location>
        <begin position="853"/>
        <end position="876"/>
    </location>
</feature>
<keyword evidence="12" id="KW-0472">Membrane</keyword>
<evidence type="ECO:0000256" key="1">
    <source>
        <dbReference type="ARBA" id="ARBA00004937"/>
    </source>
</evidence>
<feature type="transmembrane region" description="Helical" evidence="12">
    <location>
        <begin position="718"/>
        <end position="741"/>
    </location>
</feature>
<feature type="transmembrane region" description="Helical" evidence="12">
    <location>
        <begin position="934"/>
        <end position="956"/>
    </location>
</feature>
<dbReference type="PANTHER" id="PTHR23429:SF0">
    <property type="entry name" value="GLUCOSE-6-PHOSPHATE 1-DEHYDROGENASE"/>
    <property type="match status" value="1"/>
</dbReference>
<dbReference type="SUPFAM" id="SSF103473">
    <property type="entry name" value="MFS general substrate transporter"/>
    <property type="match status" value="1"/>
</dbReference>
<dbReference type="EC" id="1.1.1.49" evidence="3 11"/>
<keyword evidence="12" id="KW-0812">Transmembrane</keyword>
<feature type="transmembrane region" description="Helical" evidence="12">
    <location>
        <begin position="1029"/>
        <end position="1053"/>
    </location>
</feature>
<dbReference type="InterPro" id="IPR001282">
    <property type="entry name" value="G6P_DH"/>
</dbReference>
<dbReference type="Pfam" id="PF13347">
    <property type="entry name" value="MFS_2"/>
    <property type="match status" value="1"/>
</dbReference>
<feature type="domain" description="Glucose-6-phosphate dehydrogenase C-terminal" evidence="14">
    <location>
        <begin position="198"/>
        <end position="486"/>
    </location>
</feature>
<dbReference type="HAMAP" id="MF_00966">
    <property type="entry name" value="G6PD"/>
    <property type="match status" value="1"/>
</dbReference>
<evidence type="ECO:0000256" key="10">
    <source>
        <dbReference type="ARBA" id="ARBA00048749"/>
    </source>
</evidence>
<dbReference type="InterPro" id="IPR022674">
    <property type="entry name" value="G6P_DH_NAD-bd"/>
</dbReference>
<feature type="transmembrane region" description="Helical" evidence="12">
    <location>
        <begin position="634"/>
        <end position="652"/>
    </location>
</feature>
<sequence length="1106" mass="124137">MDIAFSTIELKDDTIIVVLGASGDLAKKKTFPALFGLFRNKFLPKDIQIVGYARTKMDHEEYLKRVRSYIKVPTKEIEEQLDQFCKMCTYVSGQYDEDDSFINLNKHLESIEQGRQGKEQNRVFYMALPPSVFITVSEQLKRNCYPKSGLARIIVEKPFGKDLQSSRDLQKALDPNWKEEEIFRIDHYLGKEMVKNILILRFGNEFFNATWNRHHIDNVQITFKEPFGTEGRGGYFDEFGIIRDVMQNHLLQVLTLLAMERPISFSSEDIRDEKVRVLRAMGAIEPKNVIIGQYGRSLDGSKPGYLEDDTVPKESRCPTFCALVAYIKNERWDGVPFILKAGKALNEQKTEVRIQFKDVTSGIFKDIPRNELVIRVQPNESVYIKMNSKLPGLSMQTVVTELDLTYRRRFSDLKIPEAYESLILDAFKGDHSNFVRDDELDASWRIFTPLLHYLDDNKEIIPMEYPYGSRGPAVLDDFTASYGYKFSDAAGYQWPVTTSAPNRLPNPRLVTFTANEHATQFPELNGPRPRHTRKPPSFPDAWYRMPAARWVGTPSIKGRNESTRMALLTLSLVGLQFTWGTEMTYCTPYLLQLGLTKSKTSLVWIAGPLSGLIIQPLIGVIADRSRSKWGRRRPFMIFGSFVVAFCLLVLGWTAEIVGWFVKDPEKAKNGTIALAVLSIYAVDFSINVVQACCRSLIVDTLPIPSQQAGSAWAGRMCAIGQLFAYVVGAIDTVSIFGTIIGDTQFKQMTVIAAFSLVLAVAITSYSVKERVLITARDDGGAGAIQVLSQLFKTTFELPPRIQAICWAQFWAWIGWFPFLFYSTTWVGETYFRYEVPKDDMAKATDMLGEVGRVGSLSLTVFSSITFLSSVLLPFCIQPPDSKRTKFTPRPPPGVAAVLKAVTSIRPDLQTAWFISQIMFAATMIFAPLAHSRAFATFLVAVCGIPWAISGWAPFAFMGVEINKLTTGGYSPVVPASRSGVTMITSASLRNNADTELDVLRLNHHDSFDSDTDEEDPSSNIPSTGELAGIYLGVLNVYTTLPQFVGTFISWIVFSLLEPGEPADKNKDAPWMNLDKDRPNAIAICLFIGAISALVAAEATRRLRYVL</sequence>
<evidence type="ECO:0000259" key="14">
    <source>
        <dbReference type="Pfam" id="PF02781"/>
    </source>
</evidence>
<comment type="catalytic activity">
    <reaction evidence="10 11">
        <text>D-glucose 6-phosphate + NADP(+) = 6-phospho-D-glucono-1,5-lactone + NADPH + H(+)</text>
        <dbReference type="Rhea" id="RHEA:15841"/>
        <dbReference type="ChEBI" id="CHEBI:15378"/>
        <dbReference type="ChEBI" id="CHEBI:57783"/>
        <dbReference type="ChEBI" id="CHEBI:57955"/>
        <dbReference type="ChEBI" id="CHEBI:58349"/>
        <dbReference type="ChEBI" id="CHEBI:61548"/>
        <dbReference type="EC" id="1.1.1.49"/>
    </reaction>
</comment>
<comment type="pathway">
    <text evidence="1 11">Carbohydrate degradation; pentose phosphate pathway; D-ribulose 5-phosphate from D-glucose 6-phosphate (oxidative stage): step 1/3.</text>
</comment>
<comment type="similarity">
    <text evidence="2 11">Belongs to the glucose-6-phosphate dehydrogenase family.</text>
</comment>
<dbReference type="SUPFAM" id="SSF55347">
    <property type="entry name" value="Glyceraldehyde-3-phosphate dehydrogenase-like, C-terminal domain"/>
    <property type="match status" value="1"/>
</dbReference>
<feature type="transmembrane region" description="Helical" evidence="12">
    <location>
        <begin position="1080"/>
        <end position="1099"/>
    </location>
</feature>
<feature type="transmembrane region" description="Helical" evidence="12">
    <location>
        <begin position="809"/>
        <end position="833"/>
    </location>
</feature>
<proteinExistence type="inferred from homology"/>
<dbReference type="Gene3D" id="3.30.360.10">
    <property type="entry name" value="Dihydrodipicolinate Reductase, domain 2"/>
    <property type="match status" value="1"/>
</dbReference>
<gene>
    <name evidence="15" type="ORF">PSALAMII_LOCUS3307</name>
</gene>
<comment type="function">
    <text evidence="9">Catalyzes the rate-limiting step of the oxidative pentose-phosphate pathway, which represents a route for the dissimilation of carbohydrates besides glycolysis. The main function of this enzyme is to provide reducing power (NADPH) and pentose phosphates for fatty acid and nucleic acid synthesis.</text>
</comment>
<dbReference type="Pfam" id="PF02781">
    <property type="entry name" value="G6PD_C"/>
    <property type="match status" value="1"/>
</dbReference>
<comment type="caution">
    <text evidence="15">The sequence shown here is derived from an EMBL/GenBank/DDBJ whole genome shotgun (WGS) entry which is preliminary data.</text>
</comment>
<evidence type="ECO:0000313" key="16">
    <source>
        <dbReference type="Proteomes" id="UP001152649"/>
    </source>
</evidence>
<evidence type="ECO:0000256" key="8">
    <source>
        <dbReference type="ARBA" id="ARBA00023277"/>
    </source>
</evidence>
<reference evidence="15" key="1">
    <citation type="submission" date="2021-07" db="EMBL/GenBank/DDBJ databases">
        <authorList>
            <person name="Branca A.L. A."/>
        </authorList>
    </citation>
    <scope>NUCLEOTIDE SEQUENCE</scope>
</reference>
<protein>
    <recommendedName>
        <fullName evidence="4 11">Glucose-6-phosphate 1-dehydrogenase</fullName>
        <ecNumber evidence="3 11">1.1.1.49</ecNumber>
    </recommendedName>
</protein>
<keyword evidence="5 11" id="KW-0313">Glucose metabolism</keyword>
<evidence type="ECO:0000256" key="9">
    <source>
        <dbReference type="ARBA" id="ARBA00025382"/>
    </source>
</evidence>
<dbReference type="AlphaFoldDB" id="A0A9W4NEH1"/>
<dbReference type="EMBL" id="CAJVPG010000111">
    <property type="protein sequence ID" value="CAG8354032.1"/>
    <property type="molecule type" value="Genomic_DNA"/>
</dbReference>
<dbReference type="PRINTS" id="PR00079">
    <property type="entry name" value="G6PDHDRGNASE"/>
</dbReference>
<dbReference type="Pfam" id="PF00479">
    <property type="entry name" value="G6PD_N"/>
    <property type="match status" value="1"/>
</dbReference>
<evidence type="ECO:0000256" key="6">
    <source>
        <dbReference type="ARBA" id="ARBA00022857"/>
    </source>
</evidence>
<dbReference type="InterPro" id="IPR022675">
    <property type="entry name" value="G6P_DH_C"/>
</dbReference>
<accession>A0A9W4NEH1</accession>
<evidence type="ECO:0000256" key="12">
    <source>
        <dbReference type="SAM" id="Phobius"/>
    </source>
</evidence>
<dbReference type="GO" id="GO:0050661">
    <property type="term" value="F:NADP binding"/>
    <property type="evidence" value="ECO:0007669"/>
    <property type="project" value="InterPro"/>
</dbReference>
<keyword evidence="8 11" id="KW-0119">Carbohydrate metabolism</keyword>
<feature type="transmembrane region" description="Helical" evidence="12">
    <location>
        <begin position="747"/>
        <end position="767"/>
    </location>
</feature>
<evidence type="ECO:0000259" key="13">
    <source>
        <dbReference type="Pfam" id="PF00479"/>
    </source>
</evidence>
<organism evidence="15 16">
    <name type="scientific">Penicillium salamii</name>
    <dbReference type="NCBI Taxonomy" id="1612424"/>
    <lineage>
        <taxon>Eukaryota</taxon>
        <taxon>Fungi</taxon>
        <taxon>Dikarya</taxon>
        <taxon>Ascomycota</taxon>
        <taxon>Pezizomycotina</taxon>
        <taxon>Eurotiomycetes</taxon>
        <taxon>Eurotiomycetidae</taxon>
        <taxon>Eurotiales</taxon>
        <taxon>Aspergillaceae</taxon>
        <taxon>Penicillium</taxon>
    </lineage>
</organism>
<feature type="transmembrane region" description="Helical" evidence="12">
    <location>
        <begin position="601"/>
        <end position="622"/>
    </location>
</feature>
<dbReference type="NCBIfam" id="TIGR00871">
    <property type="entry name" value="zwf"/>
    <property type="match status" value="1"/>
</dbReference>
<dbReference type="GO" id="GO:0005829">
    <property type="term" value="C:cytosol"/>
    <property type="evidence" value="ECO:0007669"/>
    <property type="project" value="TreeGrafter"/>
</dbReference>
<dbReference type="SUPFAM" id="SSF51735">
    <property type="entry name" value="NAD(P)-binding Rossmann-fold domains"/>
    <property type="match status" value="1"/>
</dbReference>
<dbReference type="PANTHER" id="PTHR23429">
    <property type="entry name" value="GLUCOSE-6-PHOSPHATE 1-DEHYDROGENASE G6PD"/>
    <property type="match status" value="1"/>
</dbReference>
<keyword evidence="7 11" id="KW-0560">Oxidoreductase</keyword>
<evidence type="ECO:0000256" key="5">
    <source>
        <dbReference type="ARBA" id="ARBA00022526"/>
    </source>
</evidence>
<feature type="transmembrane region" description="Helical" evidence="12">
    <location>
        <begin position="910"/>
        <end position="928"/>
    </location>
</feature>
<dbReference type="InterPro" id="IPR036291">
    <property type="entry name" value="NAD(P)-bd_dom_sf"/>
</dbReference>
<dbReference type="FunFam" id="3.30.360.10:FF:000015">
    <property type="entry name" value="Glucose-6-phosphate 1-dehydrogenase"/>
    <property type="match status" value="1"/>
</dbReference>
<dbReference type="GO" id="GO:0004345">
    <property type="term" value="F:glucose-6-phosphate dehydrogenase activity"/>
    <property type="evidence" value="ECO:0007669"/>
    <property type="project" value="UniProtKB-EC"/>
</dbReference>
<feature type="domain" description="Glucose-6-phosphate dehydrogenase NAD-binding" evidence="13">
    <location>
        <begin position="17"/>
        <end position="196"/>
    </location>
</feature>
<dbReference type="Gene3D" id="3.40.50.720">
    <property type="entry name" value="NAD(P)-binding Rossmann-like Domain"/>
    <property type="match status" value="1"/>
</dbReference>
<keyword evidence="16" id="KW-1185">Reference proteome</keyword>
<evidence type="ECO:0000256" key="7">
    <source>
        <dbReference type="ARBA" id="ARBA00023002"/>
    </source>
</evidence>
<keyword evidence="12" id="KW-1133">Transmembrane helix</keyword>
<dbReference type="Proteomes" id="UP001152649">
    <property type="component" value="Unassembled WGS sequence"/>
</dbReference>
<evidence type="ECO:0000256" key="3">
    <source>
        <dbReference type="ARBA" id="ARBA00013019"/>
    </source>
</evidence>
<evidence type="ECO:0000256" key="2">
    <source>
        <dbReference type="ARBA" id="ARBA00009975"/>
    </source>
</evidence>
<dbReference type="InterPro" id="IPR019796">
    <property type="entry name" value="G6P_DH_AS"/>
</dbReference>
<dbReference type="GO" id="GO:0009051">
    <property type="term" value="P:pentose-phosphate shunt, oxidative branch"/>
    <property type="evidence" value="ECO:0007669"/>
    <property type="project" value="TreeGrafter"/>
</dbReference>
<dbReference type="InterPro" id="IPR036259">
    <property type="entry name" value="MFS_trans_sf"/>
</dbReference>
<dbReference type="Gene3D" id="1.20.1250.20">
    <property type="entry name" value="MFS general substrate transporter like domains"/>
    <property type="match status" value="1"/>
</dbReference>
<dbReference type="PROSITE" id="PS00069">
    <property type="entry name" value="G6P_DEHYDROGENASE"/>
    <property type="match status" value="1"/>
</dbReference>
<name>A0A9W4NEH1_9EURO</name>
<dbReference type="OrthoDB" id="76567at2759"/>
<keyword evidence="6 11" id="KW-0521">NADP</keyword>
<feature type="transmembrane region" description="Helical" evidence="12">
    <location>
        <begin position="672"/>
        <end position="697"/>
    </location>
</feature>
<evidence type="ECO:0000256" key="4">
    <source>
        <dbReference type="ARBA" id="ARBA00020444"/>
    </source>
</evidence>
<dbReference type="GO" id="GO:0006006">
    <property type="term" value="P:glucose metabolic process"/>
    <property type="evidence" value="ECO:0007669"/>
    <property type="project" value="UniProtKB-KW"/>
</dbReference>
<dbReference type="FunFam" id="3.40.50.720:FF:000111">
    <property type="entry name" value="Glucose-6-phosphate 1-dehydrogenase"/>
    <property type="match status" value="1"/>
</dbReference>
<evidence type="ECO:0000313" key="15">
    <source>
        <dbReference type="EMBL" id="CAG8354032.1"/>
    </source>
</evidence>
<evidence type="ECO:0000256" key="11">
    <source>
        <dbReference type="RuleBase" id="RU362120"/>
    </source>
</evidence>